<evidence type="ECO:0000256" key="4">
    <source>
        <dbReference type="ARBA" id="ARBA00022475"/>
    </source>
</evidence>
<evidence type="ECO:0000256" key="1">
    <source>
        <dbReference type="ARBA" id="ARBA00004651"/>
    </source>
</evidence>
<evidence type="ECO:0000256" key="10">
    <source>
        <dbReference type="HAMAP-Rule" id="MF_00115"/>
    </source>
</evidence>
<dbReference type="InterPro" id="IPR036019">
    <property type="entry name" value="MscL_channel"/>
</dbReference>
<dbReference type="NCBIfam" id="TIGR00220">
    <property type="entry name" value="mscL"/>
    <property type="match status" value="1"/>
</dbReference>
<evidence type="ECO:0000256" key="2">
    <source>
        <dbReference type="ARBA" id="ARBA00007254"/>
    </source>
</evidence>
<evidence type="ECO:0000313" key="12">
    <source>
        <dbReference type="Proteomes" id="UP001201873"/>
    </source>
</evidence>
<keyword evidence="3 10" id="KW-0813">Transport</keyword>
<keyword evidence="8 10" id="KW-0472">Membrane</keyword>
<dbReference type="PROSITE" id="PS01327">
    <property type="entry name" value="MSCL"/>
    <property type="match status" value="1"/>
</dbReference>
<feature type="transmembrane region" description="Helical" evidence="10">
    <location>
        <begin position="65"/>
        <end position="90"/>
    </location>
</feature>
<comment type="subcellular location">
    <subcellularLocation>
        <location evidence="1 10">Cell membrane</location>
        <topology evidence="1 10">Multi-pass membrane protein</topology>
    </subcellularLocation>
</comment>
<keyword evidence="12" id="KW-1185">Reference proteome</keyword>
<evidence type="ECO:0000256" key="7">
    <source>
        <dbReference type="ARBA" id="ARBA00023065"/>
    </source>
</evidence>
<comment type="similarity">
    <text evidence="2 10">Belongs to the MscL family.</text>
</comment>
<evidence type="ECO:0000256" key="5">
    <source>
        <dbReference type="ARBA" id="ARBA00022692"/>
    </source>
</evidence>
<proteinExistence type="inferred from homology"/>
<comment type="function">
    <text evidence="10">Channel that opens in response to stretch forces in the membrane lipid bilayer. May participate in the regulation of osmotic pressure changes within the cell.</text>
</comment>
<dbReference type="PRINTS" id="PR01264">
    <property type="entry name" value="MECHCHANNEL"/>
</dbReference>
<dbReference type="PANTHER" id="PTHR30266">
    <property type="entry name" value="MECHANOSENSITIVE CHANNEL MSCL"/>
    <property type="match status" value="1"/>
</dbReference>
<dbReference type="InterPro" id="IPR001185">
    <property type="entry name" value="MS_channel"/>
</dbReference>
<keyword evidence="5 10" id="KW-0812">Transmembrane</keyword>
<dbReference type="Pfam" id="PF01741">
    <property type="entry name" value="MscL"/>
    <property type="match status" value="1"/>
</dbReference>
<dbReference type="PANTHER" id="PTHR30266:SF2">
    <property type="entry name" value="LARGE-CONDUCTANCE MECHANOSENSITIVE CHANNEL"/>
    <property type="match status" value="1"/>
</dbReference>
<comment type="caution">
    <text evidence="11">The sequence shown here is derived from an EMBL/GenBank/DDBJ whole genome shotgun (WGS) entry which is preliminary data.</text>
</comment>
<dbReference type="InterPro" id="IPR037673">
    <property type="entry name" value="MSC/AndL"/>
</dbReference>
<evidence type="ECO:0000313" key="11">
    <source>
        <dbReference type="EMBL" id="MCK9875111.1"/>
    </source>
</evidence>
<evidence type="ECO:0000256" key="3">
    <source>
        <dbReference type="ARBA" id="ARBA00022448"/>
    </source>
</evidence>
<keyword evidence="9 10" id="KW-0407">Ion channel</keyword>
<accession>A0ABT0JU82</accession>
<dbReference type="RefSeq" id="WP_248823590.1">
    <property type="nucleotide sequence ID" value="NZ_JALKFT010000003.1"/>
</dbReference>
<dbReference type="EMBL" id="JALKFT010000003">
    <property type="protein sequence ID" value="MCK9875111.1"/>
    <property type="molecule type" value="Genomic_DNA"/>
</dbReference>
<keyword evidence="4 10" id="KW-1003">Cell membrane</keyword>
<keyword evidence="6 10" id="KW-1133">Transmembrane helix</keyword>
<evidence type="ECO:0000256" key="8">
    <source>
        <dbReference type="ARBA" id="ARBA00023136"/>
    </source>
</evidence>
<dbReference type="InterPro" id="IPR019823">
    <property type="entry name" value="Mechanosensitive_channel_CS"/>
</dbReference>
<dbReference type="Proteomes" id="UP001201873">
    <property type="component" value="Unassembled WGS sequence"/>
</dbReference>
<dbReference type="HAMAP" id="MF_00115">
    <property type="entry name" value="MscL"/>
    <property type="match status" value="1"/>
</dbReference>
<comment type="subunit">
    <text evidence="10">Homopentamer.</text>
</comment>
<keyword evidence="7 10" id="KW-0406">Ion transport</keyword>
<gene>
    <name evidence="10 11" type="primary">mscL</name>
    <name evidence="11" type="ORF">MXD59_04815</name>
</gene>
<evidence type="ECO:0000256" key="9">
    <source>
        <dbReference type="ARBA" id="ARBA00023303"/>
    </source>
</evidence>
<name>A0ABT0JU82_9ACTN</name>
<sequence length="131" mass="14264">MKGFKQFLMRGNVVDLAVAVVVGTAFTAVVTSLVANIFTPLIAAIFGKPDFSDLTFKINGSIFRYGAFINSVIAFLSVAAVIYFVVVLPLRTLAERRARGQAVPEEDLVLTDEARLLTEIRDLLAERRSGA</sequence>
<feature type="transmembrane region" description="Helical" evidence="10">
    <location>
        <begin position="12"/>
        <end position="45"/>
    </location>
</feature>
<evidence type="ECO:0000256" key="6">
    <source>
        <dbReference type="ARBA" id="ARBA00022989"/>
    </source>
</evidence>
<protein>
    <recommendedName>
        <fullName evidence="10">Large-conductance mechanosensitive channel</fullName>
    </recommendedName>
</protein>
<dbReference type="SUPFAM" id="SSF81330">
    <property type="entry name" value="Gated mechanosensitive channel"/>
    <property type="match status" value="1"/>
</dbReference>
<organism evidence="11 12">
    <name type="scientific">Frankia umida</name>
    <dbReference type="NCBI Taxonomy" id="573489"/>
    <lineage>
        <taxon>Bacteria</taxon>
        <taxon>Bacillati</taxon>
        <taxon>Actinomycetota</taxon>
        <taxon>Actinomycetes</taxon>
        <taxon>Frankiales</taxon>
        <taxon>Frankiaceae</taxon>
        <taxon>Frankia</taxon>
    </lineage>
</organism>
<dbReference type="Gene3D" id="1.10.1200.120">
    <property type="entry name" value="Large-conductance mechanosensitive channel, MscL, domain 1"/>
    <property type="match status" value="1"/>
</dbReference>
<reference evidence="11 12" key="1">
    <citation type="submission" date="2022-04" db="EMBL/GenBank/DDBJ databases">
        <title>Genome diversity in the genus Frankia.</title>
        <authorList>
            <person name="Carlos-Shanley C."/>
            <person name="Hahn D."/>
        </authorList>
    </citation>
    <scope>NUCLEOTIDE SEQUENCE [LARGE SCALE GENOMIC DNA]</scope>
    <source>
        <strain evidence="11 12">Ag45/Mut15</strain>
    </source>
</reference>